<dbReference type="InterPro" id="IPR050902">
    <property type="entry name" value="ABC_Transporter_SBP"/>
</dbReference>
<accession>A0A939BSY5</accession>
<gene>
    <name evidence="3" type="ORF">JOC47_002512</name>
</gene>
<comment type="similarity">
    <text evidence="1">Belongs to the bacterial solute-binding protein 8 family.</text>
</comment>
<dbReference type="RefSeq" id="WP_204702396.1">
    <property type="nucleotide sequence ID" value="NZ_JAFBDQ010000015.1"/>
</dbReference>
<dbReference type="EMBL" id="JAFBDQ010000015">
    <property type="protein sequence ID" value="MBM7557646.1"/>
    <property type="molecule type" value="Genomic_DNA"/>
</dbReference>
<dbReference type="PANTHER" id="PTHR30535:SF34">
    <property type="entry name" value="MOLYBDATE-BINDING PROTEIN MOLA"/>
    <property type="match status" value="1"/>
</dbReference>
<evidence type="ECO:0000313" key="4">
    <source>
        <dbReference type="Proteomes" id="UP000774000"/>
    </source>
</evidence>
<feature type="domain" description="Fe/B12 periplasmic-binding" evidence="2">
    <location>
        <begin position="51"/>
        <end position="325"/>
    </location>
</feature>
<comment type="caution">
    <text evidence="3">The sequence shown here is derived from an EMBL/GenBank/DDBJ whole genome shotgun (WGS) entry which is preliminary data.</text>
</comment>
<proteinExistence type="inferred from homology"/>
<organism evidence="3 4">
    <name type="scientific">Halanaerobacter jeridensis</name>
    <dbReference type="NCBI Taxonomy" id="706427"/>
    <lineage>
        <taxon>Bacteria</taxon>
        <taxon>Bacillati</taxon>
        <taxon>Bacillota</taxon>
        <taxon>Clostridia</taxon>
        <taxon>Halanaerobiales</taxon>
        <taxon>Halobacteroidaceae</taxon>
        <taxon>Halanaerobacter</taxon>
    </lineage>
</organism>
<sequence>MEYKIKKKVLISGVLCLLLILVGCAKPDSQPQKTITDMFGRQVEVPQKIERVVAVGPGTLRLLTHMQVLDKVVGVEDGEQRAQWGEWGGPYNIAHPELDELPTIGPPHGGEAELILAQNPDLIFFYGDPGAAKSLEQKTGIPVVGVKYVDIGPSRDELLYQSWQLIGELLNQEQRAQELINYTEGLISDLKDRTKNIPKQQKKRVYAGGISHHGGHGIVSTKIPFPPFEFLNLDYFSNPEEIEQVSSVMISKEKLVDWNPEIIFVDQMNLNLIKRDLTKNKEYQTLNAVQEKQIYGLLPYSYYHRNPSTILANAYYMGQVIYPEQFADINPEEKADQIYQKFVGAKVYDQLAKEYGGYRKINLDSN</sequence>
<protein>
    <submittedName>
        <fullName evidence="3">Iron complex transport system substrate-binding protein</fullName>
    </submittedName>
</protein>
<dbReference type="SUPFAM" id="SSF53807">
    <property type="entry name" value="Helical backbone' metal receptor"/>
    <property type="match status" value="1"/>
</dbReference>
<dbReference type="PANTHER" id="PTHR30535">
    <property type="entry name" value="VITAMIN B12-BINDING PROTEIN"/>
    <property type="match status" value="1"/>
</dbReference>
<evidence type="ECO:0000259" key="2">
    <source>
        <dbReference type="PROSITE" id="PS50983"/>
    </source>
</evidence>
<keyword evidence="4" id="KW-1185">Reference proteome</keyword>
<dbReference type="PROSITE" id="PS51257">
    <property type="entry name" value="PROKAR_LIPOPROTEIN"/>
    <property type="match status" value="1"/>
</dbReference>
<name>A0A939BSY5_9FIRM</name>
<dbReference type="AlphaFoldDB" id="A0A939BSY5"/>
<dbReference type="PROSITE" id="PS50983">
    <property type="entry name" value="FE_B12_PBP"/>
    <property type="match status" value="1"/>
</dbReference>
<dbReference type="Gene3D" id="3.40.50.1980">
    <property type="entry name" value="Nitrogenase molybdenum iron protein domain"/>
    <property type="match status" value="2"/>
</dbReference>
<reference evidence="3" key="1">
    <citation type="submission" date="2021-01" db="EMBL/GenBank/DDBJ databases">
        <title>Genomic Encyclopedia of Type Strains, Phase IV (KMG-IV): sequencing the most valuable type-strain genomes for metagenomic binning, comparative biology and taxonomic classification.</title>
        <authorList>
            <person name="Goeker M."/>
        </authorList>
    </citation>
    <scope>NUCLEOTIDE SEQUENCE</scope>
    <source>
        <strain evidence="3">DSM 23230</strain>
    </source>
</reference>
<dbReference type="Proteomes" id="UP000774000">
    <property type="component" value="Unassembled WGS sequence"/>
</dbReference>
<dbReference type="InterPro" id="IPR002491">
    <property type="entry name" value="ABC_transptr_periplasmic_BD"/>
</dbReference>
<evidence type="ECO:0000256" key="1">
    <source>
        <dbReference type="ARBA" id="ARBA00008814"/>
    </source>
</evidence>
<dbReference type="Pfam" id="PF01497">
    <property type="entry name" value="Peripla_BP_2"/>
    <property type="match status" value="1"/>
</dbReference>
<evidence type="ECO:0000313" key="3">
    <source>
        <dbReference type="EMBL" id="MBM7557646.1"/>
    </source>
</evidence>